<keyword evidence="3" id="KW-0804">Transcription</keyword>
<gene>
    <name evidence="5" type="ordered locus">Intca_0558</name>
</gene>
<dbReference type="SUPFAM" id="SSF46894">
    <property type="entry name" value="C-terminal effector domain of the bipartite response regulators"/>
    <property type="match status" value="1"/>
</dbReference>
<keyword evidence="1" id="KW-0805">Transcription regulation</keyword>
<dbReference type="Gene3D" id="1.10.10.10">
    <property type="entry name" value="Winged helix-like DNA-binding domain superfamily/Winged helix DNA-binding domain"/>
    <property type="match status" value="1"/>
</dbReference>
<dbReference type="eggNOG" id="COG2197">
    <property type="taxonomic scope" value="Bacteria"/>
</dbReference>
<dbReference type="Pfam" id="PF00196">
    <property type="entry name" value="GerE"/>
    <property type="match status" value="1"/>
</dbReference>
<evidence type="ECO:0000313" key="5">
    <source>
        <dbReference type="EMBL" id="ADU47103.1"/>
    </source>
</evidence>
<dbReference type="Proteomes" id="UP000008914">
    <property type="component" value="Chromosome"/>
</dbReference>
<proteinExistence type="predicted"/>
<dbReference type="PRINTS" id="PR00038">
    <property type="entry name" value="HTHLUXR"/>
</dbReference>
<dbReference type="PANTHER" id="PTHR44688:SF16">
    <property type="entry name" value="DNA-BINDING TRANSCRIPTIONAL ACTIVATOR DEVR_DOSR"/>
    <property type="match status" value="1"/>
</dbReference>
<keyword evidence="6" id="KW-1185">Reference proteome</keyword>
<dbReference type="PANTHER" id="PTHR44688">
    <property type="entry name" value="DNA-BINDING TRANSCRIPTIONAL ACTIVATOR DEVR_DOSR"/>
    <property type="match status" value="1"/>
</dbReference>
<dbReference type="SMART" id="SM00421">
    <property type="entry name" value="HTH_LUXR"/>
    <property type="match status" value="1"/>
</dbReference>
<dbReference type="InterPro" id="IPR000792">
    <property type="entry name" value="Tscrpt_reg_LuxR_C"/>
</dbReference>
<evidence type="ECO:0000256" key="3">
    <source>
        <dbReference type="ARBA" id="ARBA00023163"/>
    </source>
</evidence>
<sequence>MLGFIADAAELDLPELYSTELLTGLQGLVRSTWVAYQDIDHDAKEFVDFNGVGPDEGEPGPEVYLLLGPCPTQEHRARTGDLAAVRNSDLIDVRGWHQLPLYRDYFRPANVEYILDLGLSAGADRIRSLVFMRASGEKDFSERDRAVVELLTPHLRNLERTAHLRELVRRSVCHAQRYQRESATGEDVGLGFSALTRREHEIVELVASGSTNAEIATALWVSPSTVKKHLEHIYAKLGVRRRAAVVAAHYAPAPLAGADWSEPGA</sequence>
<dbReference type="STRING" id="710696.Intca_0558"/>
<dbReference type="PROSITE" id="PS50043">
    <property type="entry name" value="HTH_LUXR_2"/>
    <property type="match status" value="1"/>
</dbReference>
<dbReference type="AlphaFoldDB" id="E6S9C7"/>
<dbReference type="GO" id="GO:0003677">
    <property type="term" value="F:DNA binding"/>
    <property type="evidence" value="ECO:0007669"/>
    <property type="project" value="UniProtKB-KW"/>
</dbReference>
<dbReference type="InterPro" id="IPR036388">
    <property type="entry name" value="WH-like_DNA-bd_sf"/>
</dbReference>
<feature type="domain" description="HTH luxR-type" evidence="4">
    <location>
        <begin position="188"/>
        <end position="255"/>
    </location>
</feature>
<organism evidence="5 6">
    <name type="scientific">Intrasporangium calvum (strain ATCC 23552 / DSM 43043 / JCM 3097 / NBRC 12989 / NCIMB 10167 / NRRL B-3866 / 7 KIP)</name>
    <dbReference type="NCBI Taxonomy" id="710696"/>
    <lineage>
        <taxon>Bacteria</taxon>
        <taxon>Bacillati</taxon>
        <taxon>Actinomycetota</taxon>
        <taxon>Actinomycetes</taxon>
        <taxon>Micrococcales</taxon>
        <taxon>Intrasporangiaceae</taxon>
        <taxon>Intrasporangium</taxon>
    </lineage>
</organism>
<evidence type="ECO:0000256" key="2">
    <source>
        <dbReference type="ARBA" id="ARBA00023125"/>
    </source>
</evidence>
<dbReference type="HOGENOM" id="CLU_094584_0_0_11"/>
<keyword evidence="2" id="KW-0238">DNA-binding</keyword>
<protein>
    <submittedName>
        <fullName evidence="5">ATP-dependent transcriptional regulator, MalT-like, LuxR family</fullName>
    </submittedName>
</protein>
<dbReference type="OrthoDB" id="3197423at2"/>
<dbReference type="CDD" id="cd06170">
    <property type="entry name" value="LuxR_C_like"/>
    <property type="match status" value="1"/>
</dbReference>
<accession>E6S9C7</accession>
<dbReference type="PROSITE" id="PS00622">
    <property type="entry name" value="HTH_LUXR_1"/>
    <property type="match status" value="1"/>
</dbReference>
<dbReference type="KEGG" id="ica:Intca_0558"/>
<evidence type="ECO:0000259" key="4">
    <source>
        <dbReference type="PROSITE" id="PS50043"/>
    </source>
</evidence>
<dbReference type="EMBL" id="CP002343">
    <property type="protein sequence ID" value="ADU47103.1"/>
    <property type="molecule type" value="Genomic_DNA"/>
</dbReference>
<evidence type="ECO:0000256" key="1">
    <source>
        <dbReference type="ARBA" id="ARBA00023015"/>
    </source>
</evidence>
<evidence type="ECO:0000313" key="6">
    <source>
        <dbReference type="Proteomes" id="UP000008914"/>
    </source>
</evidence>
<reference evidence="5 6" key="1">
    <citation type="journal article" date="2010" name="Stand. Genomic Sci.">
        <title>Complete genome sequence of Intrasporangium calvum type strain (7 KIP).</title>
        <authorList>
            <person name="Del Rio T.G."/>
            <person name="Chertkov O."/>
            <person name="Yasawong M."/>
            <person name="Lucas S."/>
            <person name="Deshpande S."/>
            <person name="Cheng J.F."/>
            <person name="Detter C."/>
            <person name="Tapia R."/>
            <person name="Han C."/>
            <person name="Goodwin L."/>
            <person name="Pitluck S."/>
            <person name="Liolios K."/>
            <person name="Ivanova N."/>
            <person name="Mavromatis K."/>
            <person name="Pati A."/>
            <person name="Chen A."/>
            <person name="Palaniappan K."/>
            <person name="Land M."/>
            <person name="Hauser L."/>
            <person name="Chang Y.J."/>
            <person name="Jeffries C.D."/>
            <person name="Rohde M."/>
            <person name="Pukall R."/>
            <person name="Sikorski J."/>
            <person name="Goker M."/>
            <person name="Woyke T."/>
            <person name="Bristow J."/>
            <person name="Eisen J.A."/>
            <person name="Markowitz V."/>
            <person name="Hugenholtz P."/>
            <person name="Kyrpides N.C."/>
            <person name="Klenk H.P."/>
            <person name="Lapidus A."/>
        </authorList>
    </citation>
    <scope>NUCLEOTIDE SEQUENCE [LARGE SCALE GENOMIC DNA]</scope>
    <source>
        <strain evidence="6">ATCC 23552 / DSM 43043 / JCM 3097 / NBRC 12989 / 7 KIP</strain>
    </source>
</reference>
<dbReference type="GO" id="GO:0006355">
    <property type="term" value="P:regulation of DNA-templated transcription"/>
    <property type="evidence" value="ECO:0007669"/>
    <property type="project" value="InterPro"/>
</dbReference>
<dbReference type="RefSeq" id="WP_013491424.1">
    <property type="nucleotide sequence ID" value="NC_014830.1"/>
</dbReference>
<name>E6S9C7_INTC7</name>
<dbReference type="InterPro" id="IPR016032">
    <property type="entry name" value="Sig_transdc_resp-reg_C-effctor"/>
</dbReference>